<dbReference type="AlphaFoldDB" id="A0A1I2KZ90"/>
<dbReference type="RefSeq" id="WP_143134093.1">
    <property type="nucleotide sequence ID" value="NZ_BOMT01000074.1"/>
</dbReference>
<reference evidence="1 2" key="1">
    <citation type="submission" date="2016-10" db="EMBL/GenBank/DDBJ databases">
        <authorList>
            <person name="de Groot N.N."/>
        </authorList>
    </citation>
    <scope>NUCLEOTIDE SEQUENCE [LARGE SCALE GENOMIC DNA]</scope>
    <source>
        <strain evidence="1 2">DSM 43019</strain>
    </source>
</reference>
<dbReference type="Proteomes" id="UP000199645">
    <property type="component" value="Unassembled WGS sequence"/>
</dbReference>
<proteinExistence type="predicted"/>
<name>A0A1I2KZ90_9ACTN</name>
<dbReference type="EMBL" id="FONV01000019">
    <property type="protein sequence ID" value="SFF72354.1"/>
    <property type="molecule type" value="Genomic_DNA"/>
</dbReference>
<evidence type="ECO:0000313" key="1">
    <source>
        <dbReference type="EMBL" id="SFF72354.1"/>
    </source>
</evidence>
<organism evidence="1 2">
    <name type="scientific">Actinoplanes philippinensis</name>
    <dbReference type="NCBI Taxonomy" id="35752"/>
    <lineage>
        <taxon>Bacteria</taxon>
        <taxon>Bacillati</taxon>
        <taxon>Actinomycetota</taxon>
        <taxon>Actinomycetes</taxon>
        <taxon>Micromonosporales</taxon>
        <taxon>Micromonosporaceae</taxon>
        <taxon>Actinoplanes</taxon>
    </lineage>
</organism>
<accession>A0A1I2KZ90</accession>
<gene>
    <name evidence="1" type="ORF">SAMN05421541_11976</name>
</gene>
<protein>
    <submittedName>
        <fullName evidence="1">Uncharacterized protein</fullName>
    </submittedName>
</protein>
<sequence>MFFDGRPRPGWERVPAQEAGERWDLLEISQDSVELEDLYGEEPEWFFVHDGDVTVDGPLVVHDNDGDDISTLYVIDGDLTVHGPATFQNWDSNTALYVTGAVTVRDLTCVSHGQLFVGGALTVEGQLFTGLADAGHLVVHGPVSARVWIEAAGRGAIYFPGVPEARLIGLPGNPYFGDTATVEPLDEAVLPDLADRGRLMRAALDHRPLLR</sequence>
<dbReference type="OrthoDB" id="4553632at2"/>
<keyword evidence="2" id="KW-1185">Reference proteome</keyword>
<evidence type="ECO:0000313" key="2">
    <source>
        <dbReference type="Proteomes" id="UP000199645"/>
    </source>
</evidence>